<dbReference type="SMART" id="SM00313">
    <property type="entry name" value="PXA"/>
    <property type="match status" value="1"/>
</dbReference>
<keyword evidence="8" id="KW-1185">Reference proteome</keyword>
<dbReference type="Pfam" id="PF02194">
    <property type="entry name" value="PXA"/>
    <property type="match status" value="1"/>
</dbReference>
<feature type="compositionally biased region" description="Basic and acidic residues" evidence="3">
    <location>
        <begin position="445"/>
        <end position="462"/>
    </location>
</feature>
<feature type="region of interest" description="Disordered" evidence="3">
    <location>
        <begin position="421"/>
        <end position="545"/>
    </location>
</feature>
<accession>A0ABD1MQK0</accession>
<feature type="transmembrane region" description="Helical" evidence="4">
    <location>
        <begin position="21"/>
        <end position="37"/>
    </location>
</feature>
<feature type="region of interest" description="Disordered" evidence="3">
    <location>
        <begin position="564"/>
        <end position="592"/>
    </location>
</feature>
<dbReference type="SMART" id="SM00312">
    <property type="entry name" value="PX"/>
    <property type="match status" value="1"/>
</dbReference>
<evidence type="ECO:0000313" key="8">
    <source>
        <dbReference type="Proteomes" id="UP001603857"/>
    </source>
</evidence>
<dbReference type="PANTHER" id="PTHR22999:SF28">
    <property type="entry name" value="PHOX (PX) DOMAIN-CONTAINING PROTEIN"/>
    <property type="match status" value="1"/>
</dbReference>
<protein>
    <submittedName>
        <fullName evidence="7">Uncharacterized protein</fullName>
    </submittedName>
</protein>
<keyword evidence="4" id="KW-1133">Transmembrane helix</keyword>
<dbReference type="PROSITE" id="PS50195">
    <property type="entry name" value="PX"/>
    <property type="match status" value="1"/>
</dbReference>
<name>A0ABD1MQK0_9FABA</name>
<dbReference type="EMBL" id="JBGMDY010000004">
    <property type="protein sequence ID" value="KAL2338077.1"/>
    <property type="molecule type" value="Genomic_DNA"/>
</dbReference>
<reference evidence="7 8" key="1">
    <citation type="submission" date="2024-08" db="EMBL/GenBank/DDBJ databases">
        <title>Insights into the chromosomal genome structure of Flemingia macrophylla.</title>
        <authorList>
            <person name="Ding Y."/>
            <person name="Zhao Y."/>
            <person name="Bi W."/>
            <person name="Wu M."/>
            <person name="Zhao G."/>
            <person name="Gong Y."/>
            <person name="Li W."/>
            <person name="Zhang P."/>
        </authorList>
    </citation>
    <scope>NUCLEOTIDE SEQUENCE [LARGE SCALE GENOMIC DNA]</scope>
    <source>
        <strain evidence="7">DYQJB</strain>
        <tissue evidence="7">Leaf</tissue>
    </source>
</reference>
<dbReference type="GO" id="GO:0005768">
    <property type="term" value="C:endosome"/>
    <property type="evidence" value="ECO:0007669"/>
    <property type="project" value="UniProtKB-ARBA"/>
</dbReference>
<feature type="compositionally biased region" description="Basic and acidic residues" evidence="3">
    <location>
        <begin position="904"/>
        <end position="919"/>
    </location>
</feature>
<feature type="region of interest" description="Disordered" evidence="3">
    <location>
        <begin position="857"/>
        <end position="924"/>
    </location>
</feature>
<evidence type="ECO:0000256" key="3">
    <source>
        <dbReference type="SAM" id="MobiDB-lite"/>
    </source>
</evidence>
<evidence type="ECO:0000259" key="6">
    <source>
        <dbReference type="PROSITE" id="PS51207"/>
    </source>
</evidence>
<dbReference type="InterPro" id="IPR013937">
    <property type="entry name" value="Sorting_nexin_C"/>
</dbReference>
<feature type="compositionally biased region" description="Polar residues" evidence="3">
    <location>
        <begin position="880"/>
        <end position="902"/>
    </location>
</feature>
<keyword evidence="4" id="KW-0812">Transmembrane</keyword>
<evidence type="ECO:0000256" key="2">
    <source>
        <dbReference type="ARBA" id="ARBA00022490"/>
    </source>
</evidence>
<feature type="domain" description="PX" evidence="5">
    <location>
        <begin position="678"/>
        <end position="790"/>
    </location>
</feature>
<gene>
    <name evidence="7" type="ORF">Fmac_012523</name>
</gene>
<proteinExistence type="predicted"/>
<evidence type="ECO:0000256" key="1">
    <source>
        <dbReference type="ARBA" id="ARBA00004496"/>
    </source>
</evidence>
<dbReference type="CDD" id="cd06872">
    <property type="entry name" value="PX_SNX19_like_plant"/>
    <property type="match status" value="1"/>
</dbReference>
<dbReference type="Proteomes" id="UP001603857">
    <property type="component" value="Unassembled WGS sequence"/>
</dbReference>
<dbReference type="SUPFAM" id="SSF64268">
    <property type="entry name" value="PX domain"/>
    <property type="match status" value="1"/>
</dbReference>
<dbReference type="PROSITE" id="PS51207">
    <property type="entry name" value="PXA"/>
    <property type="match status" value="1"/>
</dbReference>
<evidence type="ECO:0000256" key="4">
    <source>
        <dbReference type="SAM" id="Phobius"/>
    </source>
</evidence>
<feature type="region of interest" description="Disordered" evidence="3">
    <location>
        <begin position="1010"/>
        <end position="1043"/>
    </location>
</feature>
<dbReference type="Gene3D" id="3.30.1520.10">
    <property type="entry name" value="Phox-like domain"/>
    <property type="match status" value="1"/>
</dbReference>
<dbReference type="GO" id="GO:0016020">
    <property type="term" value="C:membrane"/>
    <property type="evidence" value="ECO:0007669"/>
    <property type="project" value="UniProtKB-ARBA"/>
</dbReference>
<dbReference type="AlphaFoldDB" id="A0ABD1MQK0"/>
<feature type="region of interest" description="Disordered" evidence="3">
    <location>
        <begin position="364"/>
        <end position="389"/>
    </location>
</feature>
<feature type="compositionally biased region" description="Polar residues" evidence="3">
    <location>
        <begin position="476"/>
        <end position="500"/>
    </location>
</feature>
<comment type="subcellular location">
    <subcellularLocation>
        <location evidence="1">Cytoplasm</location>
    </subcellularLocation>
</comment>
<keyword evidence="4" id="KW-0472">Membrane</keyword>
<evidence type="ECO:0000313" key="7">
    <source>
        <dbReference type="EMBL" id="KAL2338077.1"/>
    </source>
</evidence>
<dbReference type="PANTHER" id="PTHR22999">
    <property type="entry name" value="PX SERINE/THREONINE KINASE PXK"/>
    <property type="match status" value="1"/>
</dbReference>
<comment type="caution">
    <text evidence="7">The sequence shown here is derived from an EMBL/GenBank/DDBJ whole genome shotgun (WGS) entry which is preliminary data.</text>
</comment>
<dbReference type="InterPro" id="IPR051837">
    <property type="entry name" value="SortingNexin/PXDomain-PKLike"/>
</dbReference>
<feature type="domain" description="PXA" evidence="6">
    <location>
        <begin position="106"/>
        <end position="285"/>
    </location>
</feature>
<feature type="compositionally biased region" description="Polar residues" evidence="3">
    <location>
        <begin position="365"/>
        <end position="381"/>
    </location>
</feature>
<feature type="compositionally biased region" description="Basic residues" evidence="3">
    <location>
        <begin position="568"/>
        <end position="588"/>
    </location>
</feature>
<dbReference type="InterPro" id="IPR001683">
    <property type="entry name" value="PX_dom"/>
</dbReference>
<dbReference type="Pfam" id="PF08628">
    <property type="entry name" value="Nexin_C"/>
    <property type="match status" value="1"/>
</dbReference>
<organism evidence="7 8">
    <name type="scientific">Flemingia macrophylla</name>
    <dbReference type="NCBI Taxonomy" id="520843"/>
    <lineage>
        <taxon>Eukaryota</taxon>
        <taxon>Viridiplantae</taxon>
        <taxon>Streptophyta</taxon>
        <taxon>Embryophyta</taxon>
        <taxon>Tracheophyta</taxon>
        <taxon>Spermatophyta</taxon>
        <taxon>Magnoliopsida</taxon>
        <taxon>eudicotyledons</taxon>
        <taxon>Gunneridae</taxon>
        <taxon>Pentapetalae</taxon>
        <taxon>rosids</taxon>
        <taxon>fabids</taxon>
        <taxon>Fabales</taxon>
        <taxon>Fabaceae</taxon>
        <taxon>Papilionoideae</taxon>
        <taxon>50 kb inversion clade</taxon>
        <taxon>NPAAA clade</taxon>
        <taxon>indigoferoid/millettioid clade</taxon>
        <taxon>Phaseoleae</taxon>
        <taxon>Flemingia</taxon>
    </lineage>
</organism>
<dbReference type="Pfam" id="PF00787">
    <property type="entry name" value="PX"/>
    <property type="match status" value="1"/>
</dbReference>
<keyword evidence="2" id="KW-0963">Cytoplasm</keyword>
<dbReference type="InterPro" id="IPR003114">
    <property type="entry name" value="Phox_assoc"/>
</dbReference>
<sequence length="1153" mass="129403">MNMPKPNQVTVRDLVEEAKKRIVILVVCVVGLSYIMSLTSSSVWVNLPAAASLIIIVRYLSLDFEMRRKAAAYNNKAGSTSVQSSKKPIENPKVMAKIEWRTKVNSQVVEDAIDHFTRHLISEWVTDLWYSRLTPDKEGPEELVQIINGVIGEISGRMRNINLIDFLIRDLIHLICTHLELFRAAHSKIEKRHTDSSTVESRDMELKAVLASENKLHPALFSAEAEHKVLQHLMTGLMHVTFRSEDLQCSFFRFAARELLACAVIRPVLNLANPRFINERIESVVINKTKVNNGIAAAQEASQTKADELQTPSDYFSKNSDPSVTGVELVQLRNGQSRNAELSAQNNAHGNIAKDPLLSVDARSSRTWNSLPANSQTNDDQGIQRHRSGGEWGDILDVISRRKTQALAPEHFENMWTKGKNYQKKDGENQSNEHVSQPPVVGKLPKVDHIKARSGPKVRDTNSKLIPSKGGHINSEHSCQLSVENTSVHADRNGSTSVTSYKDDEHSHIYGKISDSESSTSYTSEDDESSSVTGLDSPVTKVWDGRSNRNQAVSYVHHPLENFDNLSTKKRNKSHSRYPRLSRAHSGSKRSWPGGYKIQTWQEVERTSFLSGDGQDILKSSKSHINSEESSDDADMESLGRLYSGATASSSPYSNSKSESCSLSVNPLKSSSALGSFYKLRCEVLGANIVKSGSKTFAVYSISVTDVNNNSWSIKRRFRHFEELHRRLKEFPEYNLHLPPKHFLSTGLDVPVIQERCELLDKYLKKLMQLPTVSESIEVWDFLSVDSQTYIFSNSFSIMETLSVGLGAKPFEKTKNASNFSAPASDPVPFRKENCSSESKEAVLRARNNVEADGLRAKVNSLPLSQPKKNTHEPRKALDNSGSSSDILAQKSAPSPNNLQKTTKGRDNSDEISEVHQDTSDAFPTEWVPPNLSVPILDLVDVIFQVQDGGWIRRKAFWVAKQVLQLGMGDAFDDWLIEKIQLLRKGSVIASGVKRIEQILWPDGIFITKHPNRRPPPPTSPSQNSPQGHQPTQVSSPRLDDEQQREADRRAKFVYELMIDHAPAAIVGLVGRKEYEQCARDLYFFLQVLLRLDLSSVLTHSYTLSQQFWSSVCLKQLAFDLLELLLTSAFSELDDVFKQLHEEKHKFGEFRTQ</sequence>
<dbReference type="InterPro" id="IPR036871">
    <property type="entry name" value="PX_dom_sf"/>
</dbReference>
<evidence type="ECO:0000259" key="5">
    <source>
        <dbReference type="PROSITE" id="PS50195"/>
    </source>
</evidence>